<sequence length="356" mass="39641">MPESQTVQFSHVRLYAVTGVHLRDEEHRQLLACSDDRTEVYLTTKPGDLCQDAYVVQASSRLLIGAFTGAPQHGSFEARLQEQTEALKSDIESKGSTFLLIRRTGSIEEWESRSENEIEGYILRLNGSPAKSIRTQSAELYSSVVTALFVASAEDVSLVRLLDEVAFQKDNGTVILAKTIEGSGSISVSTELTKFQEQTFLDCWKAIYSDEALSRVQKLLVAAIETRKDPLRAFMSASAGLEIFVNKVFPGLEQSFFDTVQTELIPSEHTGYIQRIKTVMSDKYRLADKFSLISSLLAPESVDEDIVLFRSVKAARDEVAHGRAARDTDLPVHKAVSLLKKYLQLYVNYKSKPGSN</sequence>
<reference evidence="2" key="1">
    <citation type="journal article" date="2019" name="Int. J. Syst. Evol. Microbiol.">
        <title>The Global Catalogue of Microorganisms (GCM) 10K type strain sequencing project: providing services to taxonomists for standard genome sequencing and annotation.</title>
        <authorList>
            <consortium name="The Broad Institute Genomics Platform"/>
            <consortium name="The Broad Institute Genome Sequencing Center for Infectious Disease"/>
            <person name="Wu L."/>
            <person name="Ma J."/>
        </authorList>
    </citation>
    <scope>NUCLEOTIDE SEQUENCE [LARGE SCALE GENOMIC DNA]</scope>
    <source>
        <strain evidence="2">CCUG 49679</strain>
    </source>
</reference>
<comment type="caution">
    <text evidence="1">The sequence shown here is derived from an EMBL/GenBank/DDBJ whole genome shotgun (WGS) entry which is preliminary data.</text>
</comment>
<proteinExistence type="predicted"/>
<gene>
    <name evidence="1" type="ORF">ACFO0E_07005</name>
</gene>
<organism evidence="1 2">
    <name type="scientific">Chromohalobacter beijerinckii</name>
    <dbReference type="NCBI Taxonomy" id="86179"/>
    <lineage>
        <taxon>Bacteria</taxon>
        <taxon>Pseudomonadati</taxon>
        <taxon>Pseudomonadota</taxon>
        <taxon>Gammaproteobacteria</taxon>
        <taxon>Oceanospirillales</taxon>
        <taxon>Halomonadaceae</taxon>
        <taxon>Chromohalobacter</taxon>
    </lineage>
</organism>
<dbReference type="Proteomes" id="UP001596015">
    <property type="component" value="Unassembled WGS sequence"/>
</dbReference>
<name>A0ABV8XBE6_9GAMM</name>
<evidence type="ECO:0008006" key="3">
    <source>
        <dbReference type="Google" id="ProtNLM"/>
    </source>
</evidence>
<keyword evidence="2" id="KW-1185">Reference proteome</keyword>
<evidence type="ECO:0000313" key="1">
    <source>
        <dbReference type="EMBL" id="MFC4416158.1"/>
    </source>
</evidence>
<protein>
    <recommendedName>
        <fullName evidence="3">Apea-like HEPN domain-containing protein</fullName>
    </recommendedName>
</protein>
<dbReference type="EMBL" id="JBHSEO010000046">
    <property type="protein sequence ID" value="MFC4416158.1"/>
    <property type="molecule type" value="Genomic_DNA"/>
</dbReference>
<accession>A0ABV8XBE6</accession>
<evidence type="ECO:0000313" key="2">
    <source>
        <dbReference type="Proteomes" id="UP001596015"/>
    </source>
</evidence>